<dbReference type="PANTHER" id="PTHR33371:SF4">
    <property type="entry name" value="INTERMEMBRANE PHOSPHOLIPID TRANSPORT SYSTEM BINDING PROTEIN MLAD"/>
    <property type="match status" value="1"/>
</dbReference>
<feature type="region of interest" description="Disordered" evidence="1">
    <location>
        <begin position="156"/>
        <end position="178"/>
    </location>
</feature>
<evidence type="ECO:0000313" key="5">
    <source>
        <dbReference type="Proteomes" id="UP000055019"/>
    </source>
</evidence>
<evidence type="ECO:0000259" key="3">
    <source>
        <dbReference type="Pfam" id="PF02470"/>
    </source>
</evidence>
<comment type="caution">
    <text evidence="4">The sequence shown here is derived from an EMBL/GenBank/DDBJ whole genome shotgun (WGS) entry which is preliminary data.</text>
</comment>
<dbReference type="NCBIfam" id="TIGR04430">
    <property type="entry name" value="OM_asym_MlaD"/>
    <property type="match status" value="1"/>
</dbReference>
<sequence>MKKTALDFWVGLFVVLGFVALLFLALKAGNMSSLSFQKTYAVKLKFDNIGGLKARAPVKSAGVTVGRVGGIGFDSNTYQAVVTIDIDQQYQFPKDSSAKILTSGLLGEQYIGLEPGGDTDMLKNGDTISMTQSAVVLENLIGQFLYNKAADSGASKSSAAPAAPAAPAPAFPGAASAMGASGAAGATAASGAAQ</sequence>
<keyword evidence="2" id="KW-0812">Transmembrane</keyword>
<feature type="transmembrane region" description="Helical" evidence="2">
    <location>
        <begin position="6"/>
        <end position="26"/>
    </location>
</feature>
<proteinExistence type="predicted"/>
<keyword evidence="2" id="KW-1133">Transmembrane helix</keyword>
<dbReference type="GO" id="GO:0005543">
    <property type="term" value="F:phospholipid binding"/>
    <property type="evidence" value="ECO:0007669"/>
    <property type="project" value="TreeGrafter"/>
</dbReference>
<dbReference type="EMBL" id="FCOM02000027">
    <property type="protein sequence ID" value="SAL77345.1"/>
    <property type="molecule type" value="Genomic_DNA"/>
</dbReference>
<evidence type="ECO:0000256" key="1">
    <source>
        <dbReference type="SAM" id="MobiDB-lite"/>
    </source>
</evidence>
<gene>
    <name evidence="4" type="ORF">AWB74_05158</name>
</gene>
<organism evidence="4 5">
    <name type="scientific">Caballeronia arvi</name>
    <dbReference type="NCBI Taxonomy" id="1777135"/>
    <lineage>
        <taxon>Bacteria</taxon>
        <taxon>Pseudomonadati</taxon>
        <taxon>Pseudomonadota</taxon>
        <taxon>Betaproteobacteria</taxon>
        <taxon>Burkholderiales</taxon>
        <taxon>Burkholderiaceae</taxon>
        <taxon>Caballeronia</taxon>
    </lineage>
</organism>
<feature type="domain" description="Mce/MlaD" evidence="3">
    <location>
        <begin position="39"/>
        <end position="116"/>
    </location>
</feature>
<dbReference type="Proteomes" id="UP000055019">
    <property type="component" value="Unassembled WGS sequence"/>
</dbReference>
<keyword evidence="2" id="KW-0472">Membrane</keyword>
<dbReference type="InterPro" id="IPR030970">
    <property type="entry name" value="ABC_MlaD"/>
</dbReference>
<dbReference type="InterPro" id="IPR052336">
    <property type="entry name" value="MlaD_Phospholipid_Transporter"/>
</dbReference>
<dbReference type="AlphaFoldDB" id="A0A158K8I2"/>
<dbReference type="OrthoDB" id="9788420at2"/>
<reference evidence="4" key="1">
    <citation type="submission" date="2016-01" db="EMBL/GenBank/DDBJ databases">
        <authorList>
            <person name="Peeters C."/>
        </authorList>
    </citation>
    <scope>NUCLEOTIDE SEQUENCE [LARGE SCALE GENOMIC DNA]</scope>
    <source>
        <strain evidence="4">LMG 29317</strain>
    </source>
</reference>
<dbReference type="Pfam" id="PF02470">
    <property type="entry name" value="MlaD"/>
    <property type="match status" value="1"/>
</dbReference>
<protein>
    <submittedName>
        <fullName evidence="4">ABC transporter substrate-binding protein</fullName>
    </submittedName>
</protein>
<evidence type="ECO:0000313" key="4">
    <source>
        <dbReference type="EMBL" id="SAL77345.1"/>
    </source>
</evidence>
<name>A0A158K8I2_9BURK</name>
<dbReference type="InterPro" id="IPR003399">
    <property type="entry name" value="Mce/MlaD"/>
</dbReference>
<keyword evidence="5" id="KW-1185">Reference proteome</keyword>
<dbReference type="RefSeq" id="WP_061149488.1">
    <property type="nucleotide sequence ID" value="NZ_FCOM02000027.1"/>
</dbReference>
<dbReference type="PANTHER" id="PTHR33371">
    <property type="entry name" value="INTERMEMBRANE PHOSPHOLIPID TRANSPORT SYSTEM BINDING PROTEIN MLAD-RELATED"/>
    <property type="match status" value="1"/>
</dbReference>
<accession>A0A158K8I2</accession>
<dbReference type="GO" id="GO:0005548">
    <property type="term" value="F:phospholipid transporter activity"/>
    <property type="evidence" value="ECO:0007669"/>
    <property type="project" value="TreeGrafter"/>
</dbReference>
<evidence type="ECO:0000256" key="2">
    <source>
        <dbReference type="SAM" id="Phobius"/>
    </source>
</evidence>